<evidence type="ECO:0000256" key="1">
    <source>
        <dbReference type="SAM" id="MobiDB-lite"/>
    </source>
</evidence>
<dbReference type="RefSeq" id="WP_005188319.1">
    <property type="nucleotide sequence ID" value="NZ_CP045804.1"/>
</dbReference>
<dbReference type="Pfam" id="PF05305">
    <property type="entry name" value="DUF732"/>
    <property type="match status" value="1"/>
</dbReference>
<name>A0A857M7V1_9ACTN</name>
<feature type="compositionally biased region" description="Low complexity" evidence="1">
    <location>
        <begin position="38"/>
        <end position="78"/>
    </location>
</feature>
<protein>
    <submittedName>
        <fullName evidence="4">DUF732 domain-containing protein</fullName>
    </submittedName>
</protein>
<gene>
    <name evidence="4" type="ORF">GII30_03990</name>
</gene>
<evidence type="ECO:0000313" key="4">
    <source>
        <dbReference type="EMBL" id="QHN38453.1"/>
    </source>
</evidence>
<reference evidence="4" key="1">
    <citation type="journal article" date="2021" name="Nat. Microbiol.">
        <title>Cocultivation of an ultrasmall environmental parasitic bacterium with lytic ability against bacteria associated with wastewater foams.</title>
        <authorList>
            <person name="Batinovic S."/>
            <person name="Rose J.J.A."/>
            <person name="Ratcliffe J."/>
            <person name="Seviour R.J."/>
            <person name="Petrovski S."/>
        </authorList>
    </citation>
    <scope>NUCLEOTIDE SEQUENCE</scope>
    <source>
        <strain evidence="4">CON44</strain>
    </source>
</reference>
<feature type="region of interest" description="Disordered" evidence="1">
    <location>
        <begin position="27"/>
        <end position="85"/>
    </location>
</feature>
<organism evidence="4">
    <name type="scientific">Gordonia amarae</name>
    <dbReference type="NCBI Taxonomy" id="36821"/>
    <lineage>
        <taxon>Bacteria</taxon>
        <taxon>Bacillati</taxon>
        <taxon>Actinomycetota</taxon>
        <taxon>Actinomycetes</taxon>
        <taxon>Mycobacteriales</taxon>
        <taxon>Gordoniaceae</taxon>
        <taxon>Gordonia</taxon>
    </lineage>
</organism>
<evidence type="ECO:0000259" key="3">
    <source>
        <dbReference type="Pfam" id="PF05305"/>
    </source>
</evidence>
<evidence type="ECO:0000256" key="2">
    <source>
        <dbReference type="SAM" id="SignalP"/>
    </source>
</evidence>
<dbReference type="InterPro" id="IPR007969">
    <property type="entry name" value="DUF732"/>
</dbReference>
<feature type="signal peptide" evidence="2">
    <location>
        <begin position="1"/>
        <end position="20"/>
    </location>
</feature>
<accession>A0A857M7V1</accession>
<keyword evidence="2" id="KW-0732">Signal</keyword>
<dbReference type="AlphaFoldDB" id="A0A857M7V1"/>
<feature type="domain" description="DUF732" evidence="3">
    <location>
        <begin position="90"/>
        <end position="156"/>
    </location>
</feature>
<proteinExistence type="predicted"/>
<sequence length="165" mass="16799">MTRRSIRWSLLPTVFGAVLVFGGCTTDGTPVAGDDTRATTSTTDTATPDSSTPDTTTTETSAPQTSSPDTSGGDSPGSSGRGLSVEKENEVFLRTLKQLNVAVPDEARYIAVGRQACTDIRGGKSFIDVALNNSLGLGPVSAGSLIGAAIGVFCPDQQSKISAGG</sequence>
<dbReference type="PROSITE" id="PS51257">
    <property type="entry name" value="PROKAR_LIPOPROTEIN"/>
    <property type="match status" value="1"/>
</dbReference>
<feature type="chain" id="PRO_5039127290" evidence="2">
    <location>
        <begin position="21"/>
        <end position="165"/>
    </location>
</feature>
<dbReference type="EMBL" id="CP045810">
    <property type="protein sequence ID" value="QHN38453.1"/>
    <property type="molecule type" value="Genomic_DNA"/>
</dbReference>